<evidence type="ECO:0000313" key="3">
    <source>
        <dbReference type="Proteomes" id="UP000199112"/>
    </source>
</evidence>
<protein>
    <submittedName>
        <fullName evidence="2">Uncharacterized protein</fullName>
    </submittedName>
</protein>
<dbReference type="Proteomes" id="UP000199112">
    <property type="component" value="Unassembled WGS sequence"/>
</dbReference>
<organism evidence="2 3">
    <name type="scientific">Natronorubrum sediminis</name>
    <dbReference type="NCBI Taxonomy" id="640943"/>
    <lineage>
        <taxon>Archaea</taxon>
        <taxon>Methanobacteriati</taxon>
        <taxon>Methanobacteriota</taxon>
        <taxon>Stenosarchaea group</taxon>
        <taxon>Halobacteria</taxon>
        <taxon>Halobacteriales</taxon>
        <taxon>Natrialbaceae</taxon>
        <taxon>Natronorubrum</taxon>
    </lineage>
</organism>
<reference evidence="3" key="1">
    <citation type="submission" date="2016-10" db="EMBL/GenBank/DDBJ databases">
        <authorList>
            <person name="Varghese N."/>
            <person name="Submissions S."/>
        </authorList>
    </citation>
    <scope>NUCLEOTIDE SEQUENCE [LARGE SCALE GENOMIC DNA]</scope>
    <source>
        <strain evidence="3">CGMCC 1.8981</strain>
    </source>
</reference>
<dbReference type="EMBL" id="FNWL01000001">
    <property type="protein sequence ID" value="SEH13060.1"/>
    <property type="molecule type" value="Genomic_DNA"/>
</dbReference>
<feature type="transmembrane region" description="Helical" evidence="1">
    <location>
        <begin position="21"/>
        <end position="43"/>
    </location>
</feature>
<name>A0A1H6FS84_9EURY</name>
<proteinExistence type="predicted"/>
<keyword evidence="1" id="KW-0472">Membrane</keyword>
<gene>
    <name evidence="2" type="ORF">SAMN04487967_1122</name>
</gene>
<keyword evidence="1" id="KW-1133">Transmembrane helix</keyword>
<dbReference type="AlphaFoldDB" id="A0A1H6FS84"/>
<keyword evidence="3" id="KW-1185">Reference proteome</keyword>
<evidence type="ECO:0000256" key="1">
    <source>
        <dbReference type="SAM" id="Phobius"/>
    </source>
</evidence>
<accession>A0A1H6FS84</accession>
<evidence type="ECO:0000313" key="2">
    <source>
        <dbReference type="EMBL" id="SEH13060.1"/>
    </source>
</evidence>
<sequence length="56" mass="6022">MSVSLSRLAVSQLQIGVFRQVARGVLTVPLTVLVGFGTLLVLARFGHVGGYLWPIQ</sequence>
<keyword evidence="1" id="KW-0812">Transmembrane</keyword>